<dbReference type="RefSeq" id="WP_305013451.1">
    <property type="nucleotide sequence ID" value="NZ_JAUQSX010000012.1"/>
</dbReference>
<sequence>MTNTEIFSEPYGRVLVDEAVPCVVIQWLGFANRTEFIALQETALRCIEDHATPSRPWGMVADVRRMGAIPTEAQLWLVHEFNPRAQAAGLREVSVVPAEGVFGQLATQRYIRESELEGGVAPLRTKLYPTMEAAFDGARAALDDTGR</sequence>
<organism evidence="1 2">
    <name type="scientific">Hymenobacter mellowenesis</name>
    <dbReference type="NCBI Taxonomy" id="3063995"/>
    <lineage>
        <taxon>Bacteria</taxon>
        <taxon>Pseudomonadati</taxon>
        <taxon>Bacteroidota</taxon>
        <taxon>Cytophagia</taxon>
        <taxon>Cytophagales</taxon>
        <taxon>Hymenobacteraceae</taxon>
        <taxon>Hymenobacter</taxon>
    </lineage>
</organism>
<protein>
    <submittedName>
        <fullName evidence="1">Uncharacterized protein</fullName>
    </submittedName>
</protein>
<dbReference type="Proteomes" id="UP001167796">
    <property type="component" value="Unassembled WGS sequence"/>
</dbReference>
<evidence type="ECO:0000313" key="2">
    <source>
        <dbReference type="Proteomes" id="UP001167796"/>
    </source>
</evidence>
<keyword evidence="2" id="KW-1185">Reference proteome</keyword>
<comment type="caution">
    <text evidence="1">The sequence shown here is derived from an EMBL/GenBank/DDBJ whole genome shotgun (WGS) entry which is preliminary data.</text>
</comment>
<gene>
    <name evidence="1" type="ORF">Q5H92_20645</name>
</gene>
<proteinExistence type="predicted"/>
<accession>A0ABT9AFZ8</accession>
<dbReference type="EMBL" id="JAUQSX010000012">
    <property type="protein sequence ID" value="MDO7848786.1"/>
    <property type="molecule type" value="Genomic_DNA"/>
</dbReference>
<reference evidence="1" key="1">
    <citation type="submission" date="2023-07" db="EMBL/GenBank/DDBJ databases">
        <authorList>
            <person name="Kim M.K."/>
        </authorList>
    </citation>
    <scope>NUCLEOTIDE SEQUENCE</scope>
    <source>
        <strain evidence="1">M29</strain>
    </source>
</reference>
<evidence type="ECO:0000313" key="1">
    <source>
        <dbReference type="EMBL" id="MDO7848786.1"/>
    </source>
</evidence>
<name>A0ABT9AFZ8_9BACT</name>